<evidence type="ECO:0000256" key="2">
    <source>
        <dbReference type="ARBA" id="ARBA00008263"/>
    </source>
</evidence>
<dbReference type="Pfam" id="PF00521">
    <property type="entry name" value="DNA_topoisoIV"/>
    <property type="match status" value="1"/>
</dbReference>
<evidence type="ECO:0000313" key="9">
    <source>
        <dbReference type="Proteomes" id="UP000286801"/>
    </source>
</evidence>
<dbReference type="GO" id="GO:0003918">
    <property type="term" value="F:DNA topoisomerase type II (double strand cut, ATP-hydrolyzing) activity"/>
    <property type="evidence" value="ECO:0007669"/>
    <property type="project" value="UniProtKB-EC"/>
</dbReference>
<evidence type="ECO:0000256" key="4">
    <source>
        <dbReference type="ARBA" id="ARBA00023125"/>
    </source>
</evidence>
<dbReference type="GO" id="GO:0005737">
    <property type="term" value="C:cytoplasm"/>
    <property type="evidence" value="ECO:0007669"/>
    <property type="project" value="TreeGrafter"/>
</dbReference>
<dbReference type="PANTHER" id="PTHR43493">
    <property type="entry name" value="DNA GYRASE/TOPOISOMERASE SUBUNIT A"/>
    <property type="match status" value="1"/>
</dbReference>
<keyword evidence="5 6" id="KW-0413">Isomerase</keyword>
<dbReference type="InterPro" id="IPR013760">
    <property type="entry name" value="Topo_IIA-like_dom_sf"/>
</dbReference>
<accession>A0A432G1H3</accession>
<dbReference type="Proteomes" id="UP000286801">
    <property type="component" value="Unassembled WGS sequence"/>
</dbReference>
<comment type="similarity">
    <text evidence="2">Belongs to the type II topoisomerase GyrA/ParC subunit family.</text>
</comment>
<evidence type="ECO:0000313" key="8">
    <source>
        <dbReference type="EMBL" id="RTZ77472.1"/>
    </source>
</evidence>
<comment type="catalytic activity">
    <reaction evidence="1 6">
        <text>ATP-dependent breakage, passage and rejoining of double-stranded DNA.</text>
        <dbReference type="EC" id="5.6.2.2"/>
    </reaction>
</comment>
<comment type="caution">
    <text evidence="8">The sequence shown here is derived from an EMBL/GenBank/DDBJ whole genome shotgun (WGS) entry which is preliminary data.</text>
</comment>
<gene>
    <name evidence="8" type="ORF">DSY97_09810</name>
</gene>
<evidence type="ECO:0000259" key="7">
    <source>
        <dbReference type="PROSITE" id="PS52040"/>
    </source>
</evidence>
<dbReference type="InterPro" id="IPR013758">
    <property type="entry name" value="Topo_IIA_A/C_ab"/>
</dbReference>
<dbReference type="InterPro" id="IPR050220">
    <property type="entry name" value="Type_II_DNA_Topoisomerases"/>
</dbReference>
<keyword evidence="3 6" id="KW-0799">Topoisomerase</keyword>
<dbReference type="Gene3D" id="1.10.268.10">
    <property type="entry name" value="Topoisomerase, domain 3"/>
    <property type="match status" value="1"/>
</dbReference>
<feature type="domain" description="Topo IIA-type catalytic" evidence="7">
    <location>
        <begin position="30"/>
        <end position="471"/>
    </location>
</feature>
<sequence length="654" mass="74987">MERKKMRYLKPLMDQNFLEYASYVIKDRAIPDIVDGLKPVQRRIMHTMKEMDDGKFCKVANIVGDTMKLHPHGDASIGSALVVMANKEYFIEKQGNFGNLLTGDPASAPRYIEARLTPLAKEALFNSELTEYIDSYDARNKEPVVLPSKLPVSILFGAEGIAVGMSTRILPHNFNEVIKAQIAFLKNRPFKLLPDFFNGGLLDAGQYEDGNGKVRVRARIEITDEKILTVRELPFGVTTESLIQSVQDAVNKGKFKLSSINDFTAEKVEIELKATRGMDAEKLLKLLFAFTQCEVSISVNMLLIQENHPAQLTVSEVLRYNTLRLKDLLKQELLLSLEQARRKWHLRRMEMYFIGEKIYQKLEACDSYEEALEVVGKALLQIESVLHFPIVQDDIEKLLSLQIKRISRYDQKESQKELDKLKVTISSLNKSLRDITSYTITYLEKIKDKYGSDYPRRTKIKIFDEIRVQDVAEKQKVCWDRKEGFLGMNVKSGTTSFYCSAYDKIVFIRKDGSYQVIRVPEKQFIGKDVIFVEKLNAKTVHNVIYWEGASRVCYAKRFRVEKFILDREYNLFTRKKGAKILHLSQGEGIILEIFFVPVPRIRKSKDIYILDDLAIKGIQARGNKVSSKSVQSVKVTTVMPEQAQQPSLPEDTEN</sequence>
<dbReference type="NCBIfam" id="NF007209">
    <property type="entry name" value="PRK09631.1"/>
    <property type="match status" value="1"/>
</dbReference>
<proteinExistence type="inferred from homology"/>
<evidence type="ECO:0000256" key="1">
    <source>
        <dbReference type="ARBA" id="ARBA00000185"/>
    </source>
</evidence>
<dbReference type="PROSITE" id="PS52040">
    <property type="entry name" value="TOPO_IIA"/>
    <property type="match status" value="1"/>
</dbReference>
<keyword evidence="4 6" id="KW-0238">DNA-binding</keyword>
<evidence type="ECO:0000256" key="6">
    <source>
        <dbReference type="PROSITE-ProRule" id="PRU01384"/>
    </source>
</evidence>
<dbReference type="GO" id="GO:0006265">
    <property type="term" value="P:DNA topological change"/>
    <property type="evidence" value="ECO:0007669"/>
    <property type="project" value="UniProtKB-UniRule"/>
</dbReference>
<dbReference type="Gene3D" id="3.30.1360.40">
    <property type="match status" value="1"/>
</dbReference>
<dbReference type="InterPro" id="IPR002205">
    <property type="entry name" value="Topo_IIA_dom_A"/>
</dbReference>
<dbReference type="GO" id="GO:0003677">
    <property type="term" value="F:DNA binding"/>
    <property type="evidence" value="ECO:0007669"/>
    <property type="project" value="UniProtKB-UniRule"/>
</dbReference>
<protein>
    <submittedName>
        <fullName evidence="8">DNA topoisomerase IV subunit A</fullName>
    </submittedName>
</protein>
<feature type="active site" description="O-(5'-phospho-DNA)-tyrosine intermediate" evidence="6">
    <location>
        <position position="111"/>
    </location>
</feature>
<dbReference type="PANTHER" id="PTHR43493:SF5">
    <property type="entry name" value="DNA GYRASE SUBUNIT A, CHLOROPLASTIC_MITOCHONDRIAL"/>
    <property type="match status" value="1"/>
</dbReference>
<evidence type="ECO:0000256" key="5">
    <source>
        <dbReference type="ARBA" id="ARBA00023235"/>
    </source>
</evidence>
<dbReference type="Gene3D" id="3.90.199.10">
    <property type="entry name" value="Topoisomerase II, domain 5"/>
    <property type="match status" value="1"/>
</dbReference>
<dbReference type="InterPro" id="IPR013757">
    <property type="entry name" value="Topo_IIA_A_a_sf"/>
</dbReference>
<dbReference type="GO" id="GO:0005524">
    <property type="term" value="F:ATP binding"/>
    <property type="evidence" value="ECO:0007669"/>
    <property type="project" value="InterPro"/>
</dbReference>
<dbReference type="SMART" id="SM00434">
    <property type="entry name" value="TOP4c"/>
    <property type="match status" value="1"/>
</dbReference>
<dbReference type="GO" id="GO:0009330">
    <property type="term" value="C:DNA topoisomerase type II (double strand cut, ATP-hydrolyzing) complex"/>
    <property type="evidence" value="ECO:0007669"/>
    <property type="project" value="TreeGrafter"/>
</dbReference>
<reference evidence="8 9" key="1">
    <citation type="submission" date="2018-06" db="EMBL/GenBank/DDBJ databases">
        <title>Combined omics and stable isotope probing to characterize newly discovered Mariana Back-Arc vent microbial communities.</title>
        <authorList>
            <person name="Trembath-Reichert E."/>
            <person name="Huber J.A."/>
        </authorList>
    </citation>
    <scope>NUCLEOTIDE SEQUENCE [LARGE SCALE GENOMIC DNA]</scope>
    <source>
        <strain evidence="8">MAG 63_1</strain>
    </source>
</reference>
<dbReference type="AlphaFoldDB" id="A0A432G1H3"/>
<name>A0A432G1H3_9DELT</name>
<dbReference type="SUPFAM" id="SSF56719">
    <property type="entry name" value="Type II DNA topoisomerase"/>
    <property type="match status" value="1"/>
</dbReference>
<dbReference type="EMBL" id="QNZL01000261">
    <property type="protein sequence ID" value="RTZ77472.1"/>
    <property type="molecule type" value="Genomic_DNA"/>
</dbReference>
<organism evidence="8 9">
    <name type="scientific">SAR324 cluster bacterium</name>
    <dbReference type="NCBI Taxonomy" id="2024889"/>
    <lineage>
        <taxon>Bacteria</taxon>
        <taxon>Deltaproteobacteria</taxon>
        <taxon>SAR324 cluster</taxon>
    </lineage>
</organism>
<evidence type="ECO:0000256" key="3">
    <source>
        <dbReference type="ARBA" id="ARBA00023029"/>
    </source>
</evidence>